<keyword evidence="4 6" id="KW-1133">Transmembrane helix</keyword>
<dbReference type="InterPro" id="IPR007156">
    <property type="entry name" value="MamQ_LemA"/>
</dbReference>
<organism evidence="7">
    <name type="scientific">hydrothermal vent metagenome</name>
    <dbReference type="NCBI Taxonomy" id="652676"/>
    <lineage>
        <taxon>unclassified sequences</taxon>
        <taxon>metagenomes</taxon>
        <taxon>ecological metagenomes</taxon>
    </lineage>
</organism>
<evidence type="ECO:0000256" key="5">
    <source>
        <dbReference type="ARBA" id="ARBA00023136"/>
    </source>
</evidence>
<dbReference type="Pfam" id="PF04011">
    <property type="entry name" value="LemA"/>
    <property type="match status" value="1"/>
</dbReference>
<reference evidence="7" key="1">
    <citation type="submission" date="2018-06" db="EMBL/GenBank/DDBJ databases">
        <authorList>
            <person name="Zhirakovskaya E."/>
        </authorList>
    </citation>
    <scope>NUCLEOTIDE SEQUENCE</scope>
</reference>
<sequence>MRGSSMFWVVIGAVIVVGIWLVSLYNRMVKRRNHVEDGWSGIDVQLKRRHNLIPNLVNTVKKYASHEKDVMESVTRLRNITKSATESSASQEQLISNALSGLMVQVEAYPELKADANFRDLQKQLSEIESEIQYARRYFNGAVREYNTLIQSFPAVLIANKFGFDEAEFFELDDNDVARNVPQVDFK</sequence>
<dbReference type="SUPFAM" id="SSF140478">
    <property type="entry name" value="LemA-like"/>
    <property type="match status" value="1"/>
</dbReference>
<dbReference type="AlphaFoldDB" id="A0A3B0VGH7"/>
<keyword evidence="3 6" id="KW-0812">Transmembrane</keyword>
<evidence type="ECO:0000256" key="3">
    <source>
        <dbReference type="ARBA" id="ARBA00022692"/>
    </source>
</evidence>
<evidence type="ECO:0000256" key="2">
    <source>
        <dbReference type="ARBA" id="ARBA00008854"/>
    </source>
</evidence>
<dbReference type="Gene3D" id="1.20.1440.20">
    <property type="entry name" value="LemA-like domain"/>
    <property type="match status" value="1"/>
</dbReference>
<dbReference type="GO" id="GO:0016020">
    <property type="term" value="C:membrane"/>
    <property type="evidence" value="ECO:0007669"/>
    <property type="project" value="UniProtKB-SubCell"/>
</dbReference>
<evidence type="ECO:0000256" key="6">
    <source>
        <dbReference type="SAM" id="Phobius"/>
    </source>
</evidence>
<feature type="transmembrane region" description="Helical" evidence="6">
    <location>
        <begin position="6"/>
        <end position="25"/>
    </location>
</feature>
<evidence type="ECO:0000256" key="4">
    <source>
        <dbReference type="ARBA" id="ARBA00022989"/>
    </source>
</evidence>
<dbReference type="PANTHER" id="PTHR34478">
    <property type="entry name" value="PROTEIN LEMA"/>
    <property type="match status" value="1"/>
</dbReference>
<comment type="similarity">
    <text evidence="2">Belongs to the LemA family.</text>
</comment>
<dbReference type="EMBL" id="UOEW01000243">
    <property type="protein sequence ID" value="VAW39750.1"/>
    <property type="molecule type" value="Genomic_DNA"/>
</dbReference>
<evidence type="ECO:0000256" key="1">
    <source>
        <dbReference type="ARBA" id="ARBA00004167"/>
    </source>
</evidence>
<evidence type="ECO:0000313" key="7">
    <source>
        <dbReference type="EMBL" id="VAW39750.1"/>
    </source>
</evidence>
<comment type="subcellular location">
    <subcellularLocation>
        <location evidence="1">Membrane</location>
        <topology evidence="1">Single-pass membrane protein</topology>
    </subcellularLocation>
</comment>
<keyword evidence="5 6" id="KW-0472">Membrane</keyword>
<dbReference type="PANTHER" id="PTHR34478:SF1">
    <property type="entry name" value="PROTEIN LEMA"/>
    <property type="match status" value="1"/>
</dbReference>
<gene>
    <name evidence="7" type="ORF">MNBD_GAMMA01-17</name>
</gene>
<protein>
    <submittedName>
        <fullName evidence="7">LemA family protein</fullName>
    </submittedName>
</protein>
<proteinExistence type="inferred from homology"/>
<dbReference type="InterPro" id="IPR023353">
    <property type="entry name" value="LemA-like_dom_sf"/>
</dbReference>
<name>A0A3B0VGH7_9ZZZZ</name>
<accession>A0A3B0VGH7</accession>